<gene>
    <name evidence="1" type="ORF">MNB_SV-10-1448</name>
</gene>
<sequence length="210" mass="24217">MRNIRKSVNIGRTQTYIDCRFNGRECRRPEVKHIIAFEPFRMGKSVTNDILKLPHGLFSFKTVDRIDGNGRFCRKVTRTKAEHSGFRSERDRAHFDPFLFVKPVQERLYLALGTVHCLICTESDLCLDDPGIHRRHGIFADGRHDIFHTQYQNSDHTHGKHHPSGKPELSVGKFDDPLVGTDQFSDSMLIEPFKTVLDLCFSHTIPVQPF</sequence>
<dbReference type="EMBL" id="FPHL01000032">
    <property type="protein sequence ID" value="SFV63058.1"/>
    <property type="molecule type" value="Genomic_DNA"/>
</dbReference>
<reference evidence="1" key="1">
    <citation type="submission" date="2016-10" db="EMBL/GenBank/DDBJ databases">
        <authorList>
            <person name="de Groot N.N."/>
        </authorList>
    </citation>
    <scope>NUCLEOTIDE SEQUENCE</scope>
</reference>
<accession>A0A1W1CB39</accession>
<proteinExistence type="predicted"/>
<organism evidence="1">
    <name type="scientific">hydrothermal vent metagenome</name>
    <dbReference type="NCBI Taxonomy" id="652676"/>
    <lineage>
        <taxon>unclassified sequences</taxon>
        <taxon>metagenomes</taxon>
        <taxon>ecological metagenomes</taxon>
    </lineage>
</organism>
<name>A0A1W1CB39_9ZZZZ</name>
<dbReference type="AlphaFoldDB" id="A0A1W1CB39"/>
<protein>
    <submittedName>
        <fullName evidence="1">Uncharacterized protein</fullName>
    </submittedName>
</protein>
<evidence type="ECO:0000313" key="1">
    <source>
        <dbReference type="EMBL" id="SFV63058.1"/>
    </source>
</evidence>